<feature type="transmembrane region" description="Helical" evidence="8">
    <location>
        <begin position="208"/>
        <end position="231"/>
    </location>
</feature>
<keyword evidence="5 8" id="KW-1133">Transmembrane helix</keyword>
<feature type="transmembrane region" description="Helical" evidence="8">
    <location>
        <begin position="299"/>
        <end position="321"/>
    </location>
</feature>
<feature type="domain" description="Major facilitator superfamily (MFS) profile" evidence="9">
    <location>
        <begin position="16"/>
        <end position="484"/>
    </location>
</feature>
<dbReference type="EMBL" id="JAPQKS010000008">
    <property type="protein sequence ID" value="KAJ5217098.1"/>
    <property type="molecule type" value="Genomic_DNA"/>
</dbReference>
<keyword evidence="6 8" id="KW-0472">Membrane</keyword>
<dbReference type="GO" id="GO:0016020">
    <property type="term" value="C:membrane"/>
    <property type="evidence" value="ECO:0007669"/>
    <property type="project" value="UniProtKB-SubCell"/>
</dbReference>
<evidence type="ECO:0000256" key="8">
    <source>
        <dbReference type="SAM" id="Phobius"/>
    </source>
</evidence>
<dbReference type="PANTHER" id="PTHR48022">
    <property type="entry name" value="PLASTIDIC GLUCOSE TRANSPORTER 4"/>
    <property type="match status" value="1"/>
</dbReference>
<comment type="similarity">
    <text evidence="2 7">Belongs to the major facilitator superfamily. Sugar transporter (TC 2.A.1.1) family.</text>
</comment>
<evidence type="ECO:0000313" key="11">
    <source>
        <dbReference type="Proteomes" id="UP001150941"/>
    </source>
</evidence>
<dbReference type="NCBIfam" id="TIGR00879">
    <property type="entry name" value="SP"/>
    <property type="match status" value="1"/>
</dbReference>
<dbReference type="RefSeq" id="XP_058325969.1">
    <property type="nucleotide sequence ID" value="XM_058479401.1"/>
</dbReference>
<dbReference type="PROSITE" id="PS50850">
    <property type="entry name" value="MFS"/>
    <property type="match status" value="1"/>
</dbReference>
<organism evidence="10 11">
    <name type="scientific">Penicillium chermesinum</name>
    <dbReference type="NCBI Taxonomy" id="63820"/>
    <lineage>
        <taxon>Eukaryota</taxon>
        <taxon>Fungi</taxon>
        <taxon>Dikarya</taxon>
        <taxon>Ascomycota</taxon>
        <taxon>Pezizomycotina</taxon>
        <taxon>Eurotiomycetes</taxon>
        <taxon>Eurotiomycetidae</taxon>
        <taxon>Eurotiales</taxon>
        <taxon>Aspergillaceae</taxon>
        <taxon>Penicillium</taxon>
    </lineage>
</organism>
<dbReference type="FunFam" id="1.20.1250.20:FF:000061">
    <property type="entry name" value="MFS sugar transporter"/>
    <property type="match status" value="1"/>
</dbReference>
<dbReference type="GeneID" id="83206705"/>
<evidence type="ECO:0000256" key="5">
    <source>
        <dbReference type="ARBA" id="ARBA00022989"/>
    </source>
</evidence>
<feature type="transmembrane region" description="Helical" evidence="8">
    <location>
        <begin position="12"/>
        <end position="29"/>
    </location>
</feature>
<comment type="subcellular location">
    <subcellularLocation>
        <location evidence="1">Membrane</location>
        <topology evidence="1">Multi-pass membrane protein</topology>
    </subcellularLocation>
</comment>
<dbReference type="InterPro" id="IPR036259">
    <property type="entry name" value="MFS_trans_sf"/>
</dbReference>
<proteinExistence type="inferred from homology"/>
<feature type="transmembrane region" description="Helical" evidence="8">
    <location>
        <begin position="392"/>
        <end position="412"/>
    </location>
</feature>
<evidence type="ECO:0000256" key="7">
    <source>
        <dbReference type="RuleBase" id="RU003346"/>
    </source>
</evidence>
<reference evidence="10" key="1">
    <citation type="submission" date="2022-11" db="EMBL/GenBank/DDBJ databases">
        <authorList>
            <person name="Petersen C."/>
        </authorList>
    </citation>
    <scope>NUCLEOTIDE SEQUENCE</scope>
    <source>
        <strain evidence="10">IBT 19713</strain>
    </source>
</reference>
<dbReference type="InterPro" id="IPR020846">
    <property type="entry name" value="MFS_dom"/>
</dbReference>
<feature type="transmembrane region" description="Helical" evidence="8">
    <location>
        <begin position="333"/>
        <end position="357"/>
    </location>
</feature>
<keyword evidence="3 7" id="KW-0813">Transport</keyword>
<feature type="transmembrane region" description="Helical" evidence="8">
    <location>
        <begin position="433"/>
        <end position="454"/>
    </location>
</feature>
<dbReference type="OrthoDB" id="6612291at2759"/>
<dbReference type="InterPro" id="IPR003663">
    <property type="entry name" value="Sugar/inositol_transpt"/>
</dbReference>
<keyword evidence="11" id="KW-1185">Reference proteome</keyword>
<evidence type="ECO:0000259" key="9">
    <source>
        <dbReference type="PROSITE" id="PS50850"/>
    </source>
</evidence>
<evidence type="ECO:0000256" key="1">
    <source>
        <dbReference type="ARBA" id="ARBA00004141"/>
    </source>
</evidence>
<dbReference type="Gene3D" id="1.20.1250.20">
    <property type="entry name" value="MFS general substrate transporter like domains"/>
    <property type="match status" value="1"/>
</dbReference>
<keyword evidence="4 8" id="KW-0812">Transmembrane</keyword>
<feature type="transmembrane region" description="Helical" evidence="8">
    <location>
        <begin position="460"/>
        <end position="480"/>
    </location>
</feature>
<dbReference type="PRINTS" id="PR00171">
    <property type="entry name" value="SUGRTRNSPORT"/>
</dbReference>
<dbReference type="GO" id="GO:0005351">
    <property type="term" value="F:carbohydrate:proton symporter activity"/>
    <property type="evidence" value="ECO:0007669"/>
    <property type="project" value="TreeGrafter"/>
</dbReference>
<gene>
    <name evidence="10" type="ORF">N7468_010106</name>
</gene>
<dbReference type="InterPro" id="IPR050360">
    <property type="entry name" value="MFS_Sugar_Transporters"/>
</dbReference>
<feature type="transmembrane region" description="Helical" evidence="8">
    <location>
        <begin position="95"/>
        <end position="115"/>
    </location>
</feature>
<comment type="caution">
    <text evidence="10">The sequence shown here is derived from an EMBL/GenBank/DDBJ whole genome shotgun (WGS) entry which is preliminary data.</text>
</comment>
<sequence>MQKYFGLRGTHLNIMISVIAGLDFLLFGYDQGVMGGLLTLDSFVKTFPEIDTTKAGTVGLTAEQKSTRSNVQGMVLQVDSLYIPPPLTLSGITTASYNLGCFFGAVACIWVGNYLGRRKTIFAGSIVMVIGAVLQCSAYSLPHFIVGRIVTGIGNGFNTSTVPTWQSECSKAHHRGKLVMLEGALIAGGITISYWIDLAFSFLDPSSVAWRFPIAFQNVFTLVILFFVLPLPESPRWLIMKGREEEAMDVLSVILDLPENDPYVYAEFGVIKSAVMEQSSASFRDLFTMDENRNFHRVLLAYVNQMFQQIGGINLITYYAATIYENSIGMDGLTSRILAAANGTEYFLASLLPIFIVEKVGRRVLMLVGSAGCAISMAVLAITTSFEGNSQAGIAAAVFLFVFNTFFAWGWLGMTWLYPAEIVPLRIRAPANALSTSANWIFNFLIVMITPVSFNSIQYRTYIIFAVINAVIFPIVYFFYPETAYRSLEEVDIIFNKTKSVFSLVSVARNEPHRYGKHGELLNYEDTAGNLRRASDSSEKHGVAFGASDHVETGKAEIAVEKQMESTTDNSD</sequence>
<dbReference type="SUPFAM" id="SSF103473">
    <property type="entry name" value="MFS general substrate transporter"/>
    <property type="match status" value="1"/>
</dbReference>
<dbReference type="InterPro" id="IPR005828">
    <property type="entry name" value="MFS_sugar_transport-like"/>
</dbReference>
<evidence type="ECO:0000256" key="2">
    <source>
        <dbReference type="ARBA" id="ARBA00010992"/>
    </source>
</evidence>
<reference evidence="10" key="2">
    <citation type="journal article" date="2023" name="IMA Fungus">
        <title>Comparative genomic study of the Penicillium genus elucidates a diverse pangenome and 15 lateral gene transfer events.</title>
        <authorList>
            <person name="Petersen C."/>
            <person name="Sorensen T."/>
            <person name="Nielsen M.R."/>
            <person name="Sondergaard T.E."/>
            <person name="Sorensen J.L."/>
            <person name="Fitzpatrick D.A."/>
            <person name="Frisvad J.C."/>
            <person name="Nielsen K.L."/>
        </authorList>
    </citation>
    <scope>NUCLEOTIDE SEQUENCE</scope>
    <source>
        <strain evidence="10">IBT 19713</strain>
    </source>
</reference>
<evidence type="ECO:0000256" key="4">
    <source>
        <dbReference type="ARBA" id="ARBA00022692"/>
    </source>
</evidence>
<dbReference type="Pfam" id="PF00083">
    <property type="entry name" value="Sugar_tr"/>
    <property type="match status" value="1"/>
</dbReference>
<evidence type="ECO:0000256" key="6">
    <source>
        <dbReference type="ARBA" id="ARBA00023136"/>
    </source>
</evidence>
<evidence type="ECO:0000256" key="3">
    <source>
        <dbReference type="ARBA" id="ARBA00022448"/>
    </source>
</evidence>
<accession>A0A9W9TBY7</accession>
<protein>
    <submittedName>
        <fullName evidence="10">Major facilitator superfamily domain general substrate transporter</fullName>
    </submittedName>
</protein>
<name>A0A9W9TBY7_9EURO</name>
<dbReference type="Proteomes" id="UP001150941">
    <property type="component" value="Unassembled WGS sequence"/>
</dbReference>
<evidence type="ECO:0000313" key="10">
    <source>
        <dbReference type="EMBL" id="KAJ5217098.1"/>
    </source>
</evidence>
<dbReference type="PANTHER" id="PTHR48022:SF68">
    <property type="entry name" value="MAJOR FACILITATOR SUPERFAMILY (MFS) PROFILE DOMAIN-CONTAINING PROTEIN-RELATED"/>
    <property type="match status" value="1"/>
</dbReference>
<dbReference type="AlphaFoldDB" id="A0A9W9TBY7"/>
<feature type="transmembrane region" description="Helical" evidence="8">
    <location>
        <begin position="364"/>
        <end position="386"/>
    </location>
</feature>